<evidence type="ECO:0000313" key="1">
    <source>
        <dbReference type="EMBL" id="MDP9896655.1"/>
    </source>
</evidence>
<gene>
    <name evidence="1" type="ORF">J2W31_005791</name>
</gene>
<name>A0AAW8D638_9BURK</name>
<sequence length="41" mass="4521">MVVHGTWQREGAVKNLAASRLEDLTPLLGRPAAATVSWDFR</sequence>
<protein>
    <submittedName>
        <fullName evidence="1">Uncharacterized protein</fullName>
    </submittedName>
</protein>
<dbReference type="AlphaFoldDB" id="A0AAW8D638"/>
<proteinExistence type="predicted"/>
<dbReference type="EMBL" id="JAUSRD010000020">
    <property type="protein sequence ID" value="MDP9896655.1"/>
    <property type="molecule type" value="Genomic_DNA"/>
</dbReference>
<evidence type="ECO:0000313" key="2">
    <source>
        <dbReference type="Proteomes" id="UP001242045"/>
    </source>
</evidence>
<comment type="caution">
    <text evidence="1">The sequence shown here is derived from an EMBL/GenBank/DDBJ whole genome shotgun (WGS) entry which is preliminary data.</text>
</comment>
<accession>A0AAW8D638</accession>
<dbReference type="Proteomes" id="UP001242045">
    <property type="component" value="Unassembled WGS sequence"/>
</dbReference>
<reference evidence="1" key="1">
    <citation type="submission" date="2023-07" db="EMBL/GenBank/DDBJ databases">
        <title>Sorghum-associated microbial communities from plants grown in Nebraska, USA.</title>
        <authorList>
            <person name="Schachtman D."/>
        </authorList>
    </citation>
    <scope>NUCLEOTIDE SEQUENCE</scope>
    <source>
        <strain evidence="1">DS3754</strain>
    </source>
</reference>
<organism evidence="1 2">
    <name type="scientific">Variovorax boronicumulans</name>
    <dbReference type="NCBI Taxonomy" id="436515"/>
    <lineage>
        <taxon>Bacteria</taxon>
        <taxon>Pseudomonadati</taxon>
        <taxon>Pseudomonadota</taxon>
        <taxon>Betaproteobacteria</taxon>
        <taxon>Burkholderiales</taxon>
        <taxon>Comamonadaceae</taxon>
        <taxon>Variovorax</taxon>
    </lineage>
</organism>